<reference evidence="3 4" key="1">
    <citation type="journal article" date="2018" name="MBio">
        <title>Comparative Genomics Reveals the Core Gene Toolbox for the Fungus-Insect Symbiosis.</title>
        <authorList>
            <person name="Wang Y."/>
            <person name="Stata M."/>
            <person name="Wang W."/>
            <person name="Stajich J.E."/>
            <person name="White M.M."/>
            <person name="Moncalvo J.M."/>
        </authorList>
    </citation>
    <scope>NUCLEOTIDE SEQUENCE [LARGE SCALE GENOMIC DNA]</scope>
    <source>
        <strain evidence="3 4">SC-DP-2</strain>
    </source>
</reference>
<organism evidence="3 4">
    <name type="scientific">Smittium megazygosporum</name>
    <dbReference type="NCBI Taxonomy" id="133381"/>
    <lineage>
        <taxon>Eukaryota</taxon>
        <taxon>Fungi</taxon>
        <taxon>Fungi incertae sedis</taxon>
        <taxon>Zoopagomycota</taxon>
        <taxon>Kickxellomycotina</taxon>
        <taxon>Harpellomycetes</taxon>
        <taxon>Harpellales</taxon>
        <taxon>Legeriomycetaceae</taxon>
        <taxon>Smittium</taxon>
    </lineage>
</organism>
<dbReference type="Gene3D" id="3.90.70.80">
    <property type="match status" value="1"/>
</dbReference>
<dbReference type="CDD" id="cd22748">
    <property type="entry name" value="OTU_OTUD6-like"/>
    <property type="match status" value="1"/>
</dbReference>
<gene>
    <name evidence="3" type="ORF">BB560_000592</name>
</gene>
<evidence type="ECO:0000259" key="2">
    <source>
        <dbReference type="PROSITE" id="PS50802"/>
    </source>
</evidence>
<evidence type="ECO:0000313" key="4">
    <source>
        <dbReference type="Proteomes" id="UP000245609"/>
    </source>
</evidence>
<feature type="compositionally biased region" description="Basic and acidic residues" evidence="1">
    <location>
        <begin position="8"/>
        <end position="25"/>
    </location>
</feature>
<dbReference type="PANTHER" id="PTHR12419:SF10">
    <property type="entry name" value="DEUBIQUITINASE OTUD6B"/>
    <property type="match status" value="1"/>
</dbReference>
<dbReference type="AlphaFoldDB" id="A0A2T9ZJU2"/>
<sequence>MESNSGKETLEEMKTRHKKEVKDLQGKITSLKKQMKSSDKATKKKLAEEIEALPKELEKRHNDELLSVQVKSLEINDSSEPQEALNNTDILNEQDQNKEEKTSNVEKGGKQRQKKRREKKLLHLEELANQAEQEALLMQDHGKIEADLLNAVLAPLKLKVYNIKPDGHCLYGAISDQLAIKKKINMSVHELRELASKYMISNYNDFMPFMLNEETGELYEHAQFLEHCEKIANSALWGGQNEITAIANSLNIPIYVYQATTKFPIKTIPSSCGDSDDALSISFHQHEFGLGEHYNSLRPYKSN</sequence>
<feature type="region of interest" description="Disordered" evidence="1">
    <location>
        <begin position="77"/>
        <end position="118"/>
    </location>
</feature>
<dbReference type="Pfam" id="PF02338">
    <property type="entry name" value="OTU"/>
    <property type="match status" value="1"/>
</dbReference>
<feature type="compositionally biased region" description="Basic and acidic residues" evidence="1">
    <location>
        <begin position="95"/>
        <end position="109"/>
    </location>
</feature>
<protein>
    <recommendedName>
        <fullName evidence="2">OTU domain-containing protein</fullName>
    </recommendedName>
</protein>
<dbReference type="Proteomes" id="UP000245609">
    <property type="component" value="Unassembled WGS sequence"/>
</dbReference>
<dbReference type="InterPro" id="IPR050704">
    <property type="entry name" value="Peptidase_C85-like"/>
</dbReference>
<proteinExistence type="predicted"/>
<feature type="compositionally biased region" description="Polar residues" evidence="1">
    <location>
        <begin position="77"/>
        <end position="94"/>
    </location>
</feature>
<evidence type="ECO:0000313" key="3">
    <source>
        <dbReference type="EMBL" id="PVV04883.1"/>
    </source>
</evidence>
<dbReference type="EMBL" id="MBFS01000067">
    <property type="protein sequence ID" value="PVV04883.1"/>
    <property type="molecule type" value="Genomic_DNA"/>
</dbReference>
<dbReference type="InterPro" id="IPR038765">
    <property type="entry name" value="Papain-like_cys_pep_sf"/>
</dbReference>
<dbReference type="InterPro" id="IPR003323">
    <property type="entry name" value="OTU_dom"/>
</dbReference>
<dbReference type="STRING" id="133381.A0A2T9ZJU2"/>
<feature type="domain" description="OTU" evidence="2">
    <location>
        <begin position="158"/>
        <end position="300"/>
    </location>
</feature>
<feature type="region of interest" description="Disordered" evidence="1">
    <location>
        <begin position="1"/>
        <end position="43"/>
    </location>
</feature>
<dbReference type="GO" id="GO:0004843">
    <property type="term" value="F:cysteine-type deubiquitinase activity"/>
    <property type="evidence" value="ECO:0007669"/>
    <property type="project" value="TreeGrafter"/>
</dbReference>
<dbReference type="OrthoDB" id="415023at2759"/>
<comment type="caution">
    <text evidence="3">The sequence shown here is derived from an EMBL/GenBank/DDBJ whole genome shotgun (WGS) entry which is preliminary data.</text>
</comment>
<dbReference type="PROSITE" id="PS50802">
    <property type="entry name" value="OTU"/>
    <property type="match status" value="1"/>
</dbReference>
<keyword evidence="4" id="KW-1185">Reference proteome</keyword>
<dbReference type="GO" id="GO:0016579">
    <property type="term" value="P:protein deubiquitination"/>
    <property type="evidence" value="ECO:0007669"/>
    <property type="project" value="TreeGrafter"/>
</dbReference>
<name>A0A2T9ZJU2_9FUNG</name>
<dbReference type="SUPFAM" id="SSF54001">
    <property type="entry name" value="Cysteine proteinases"/>
    <property type="match status" value="1"/>
</dbReference>
<dbReference type="PANTHER" id="PTHR12419">
    <property type="entry name" value="OTU DOMAIN CONTAINING PROTEIN"/>
    <property type="match status" value="1"/>
</dbReference>
<evidence type="ECO:0000256" key="1">
    <source>
        <dbReference type="SAM" id="MobiDB-lite"/>
    </source>
</evidence>
<accession>A0A2T9ZJU2</accession>